<evidence type="ECO:0000256" key="7">
    <source>
        <dbReference type="ARBA" id="ARBA00022737"/>
    </source>
</evidence>
<keyword evidence="8 11" id="KW-1133">Transmembrane helix</keyword>
<comment type="similarity">
    <text evidence="2">Belongs to the RLP family.</text>
</comment>
<feature type="signal peptide" evidence="12">
    <location>
        <begin position="1"/>
        <end position="23"/>
    </location>
</feature>
<keyword evidence="9 11" id="KW-0472">Membrane</keyword>
<dbReference type="SMART" id="SM00369">
    <property type="entry name" value="LRR_TYP"/>
    <property type="match status" value="7"/>
</dbReference>
<feature type="domain" description="Leucine-rich repeat-containing N-terminal plant-type" evidence="13">
    <location>
        <begin position="40"/>
        <end position="76"/>
    </location>
</feature>
<dbReference type="SUPFAM" id="SSF52058">
    <property type="entry name" value="L domain-like"/>
    <property type="match status" value="2"/>
</dbReference>
<evidence type="ECO:0000256" key="11">
    <source>
        <dbReference type="SAM" id="Phobius"/>
    </source>
</evidence>
<keyword evidence="7" id="KW-0677">Repeat</keyword>
<protein>
    <recommendedName>
        <fullName evidence="17">Leucine-rich repeat-containing N-terminal plant-type domain-containing protein</fullName>
    </recommendedName>
</protein>
<evidence type="ECO:0000256" key="1">
    <source>
        <dbReference type="ARBA" id="ARBA00004251"/>
    </source>
</evidence>
<name>A0A834ZH90_TETSI</name>
<dbReference type="FunFam" id="3.80.10.10:FF:000041">
    <property type="entry name" value="LRR receptor-like serine/threonine-protein kinase ERECTA"/>
    <property type="match status" value="1"/>
</dbReference>
<evidence type="ECO:0000259" key="14">
    <source>
        <dbReference type="Pfam" id="PF23598"/>
    </source>
</evidence>
<feature type="domain" description="Disease resistance R13L4/SHOC-2-like LRR" evidence="14">
    <location>
        <begin position="335"/>
        <end position="483"/>
    </location>
</feature>
<evidence type="ECO:0000256" key="3">
    <source>
        <dbReference type="ARBA" id="ARBA00022475"/>
    </source>
</evidence>
<dbReference type="FunFam" id="3.80.10.10:FF:000649">
    <property type="entry name" value="Leucine Rich Repeat family protein"/>
    <property type="match status" value="1"/>
</dbReference>
<dbReference type="GO" id="GO:0009653">
    <property type="term" value="P:anatomical structure morphogenesis"/>
    <property type="evidence" value="ECO:0007669"/>
    <property type="project" value="UniProtKB-ARBA"/>
</dbReference>
<evidence type="ECO:0000256" key="2">
    <source>
        <dbReference type="ARBA" id="ARBA00009592"/>
    </source>
</evidence>
<evidence type="ECO:0000256" key="6">
    <source>
        <dbReference type="ARBA" id="ARBA00022729"/>
    </source>
</evidence>
<dbReference type="Pfam" id="PF13855">
    <property type="entry name" value="LRR_8"/>
    <property type="match status" value="1"/>
</dbReference>
<dbReference type="OMA" id="SECQSNS"/>
<organism evidence="15 16">
    <name type="scientific">Tetracentron sinense</name>
    <name type="common">Spur-leaf</name>
    <dbReference type="NCBI Taxonomy" id="13715"/>
    <lineage>
        <taxon>Eukaryota</taxon>
        <taxon>Viridiplantae</taxon>
        <taxon>Streptophyta</taxon>
        <taxon>Embryophyta</taxon>
        <taxon>Tracheophyta</taxon>
        <taxon>Spermatophyta</taxon>
        <taxon>Magnoliopsida</taxon>
        <taxon>Trochodendrales</taxon>
        <taxon>Trochodendraceae</taxon>
        <taxon>Tetracentron</taxon>
    </lineage>
</organism>
<dbReference type="OrthoDB" id="1060944at2759"/>
<keyword evidence="10" id="KW-0325">Glycoprotein</keyword>
<dbReference type="FunFam" id="3.80.10.10:FF:000111">
    <property type="entry name" value="LRR receptor-like serine/threonine-protein kinase ERECTA"/>
    <property type="match status" value="1"/>
</dbReference>
<evidence type="ECO:0000256" key="12">
    <source>
        <dbReference type="SAM" id="SignalP"/>
    </source>
</evidence>
<proteinExistence type="inferred from homology"/>
<comment type="caution">
    <text evidence="15">The sequence shown here is derived from an EMBL/GenBank/DDBJ whole genome shotgun (WGS) entry which is preliminary data.</text>
</comment>
<dbReference type="EMBL" id="JABCRI010000004">
    <property type="protein sequence ID" value="KAF8407309.1"/>
    <property type="molecule type" value="Genomic_DNA"/>
</dbReference>
<feature type="transmembrane region" description="Helical" evidence="11">
    <location>
        <begin position="923"/>
        <end position="946"/>
    </location>
</feature>
<sequence>MASSSTSIQILFLFLLGFLYLETIKLGSCNGDLNVGCLEMERKALLEFKDGLLDPSVRLSTWIGRDCCRWRGISCSNRTRRVVKLDLAAYDLGGEINPSLLELKHLNYLDLSMNNFGGIRIPDFIGSLEKLSYLNLSSASFAGTIPPHLGNLSRMLYLDLHTESNELSMNGLEWLFGLSSLEHLNLGGVDLSMATSNWVQAVNMLPSLLDLHLPSCSLYNLPLSLPFVNFSAISVINLSNNGFNSSIPLWLFNITSLVNLNLSFNYLQGAIPDAFGNMTSLQGLDFSRNTYIEGQIPVTLGNICTLRTLDLSLNNISGTISEVVNGLSGCSNSNLESLQLGFNKLGGNLPNSIGLLKNLRYLELWQNSFLGSIPASVGSLSSLKELYLSNNQMDGTIPESIGRLSELVRLDLSENSWKGVLTEAHFLNLLRLKELLISLTASSQNSLVLDMRYDWMPPFSLKNIFMKNCKLGPKFPTWLRNQNELATIVLNNVEISDTIPDWFWKLSLPQINELDIAYNQISGRVPNSLKFSYLSTVDLSSNRFEGPLPLWSSNVSALYLRDNLFSGPIPRDIGETMPWLTDLDISKNILNGSIPLSIGKMKDLTTLVLAHNHLFGEIPQFWNNLQNLYLIEMHNNNLLGRIPSSMGFLSSLIFLRLNNNNLSGELPSSMQNWTGLYSLDLGDNRLSGNLPTWIAERMPTLLILRLRSNLFSGIIPSQLCSLSYLHILDLAHNNLSGFIPSCLGNLSGIIYINPIDIVYQGQLMVATKGREFEYTNTLYLVNSIDFSNNDLSGEVPKELTNLFRLGTLNLSMNHLTGRIPEKIGNLQLLETLDLSMNQLSGTIPPSMSSLTFLNHLNLSHNYLSGKIPSTNQFQTFIDPSIYEGNAALCGLPLINKCRGDNKIPHINDGDVEGKDDEDEFEMLWFYVSMGPGFVVGFWVVCGTLLLKKSWRYAYFQFLSNMKDKLFVICSL</sequence>
<evidence type="ECO:0000256" key="4">
    <source>
        <dbReference type="ARBA" id="ARBA00022614"/>
    </source>
</evidence>
<dbReference type="SUPFAM" id="SSF52047">
    <property type="entry name" value="RNI-like"/>
    <property type="match status" value="2"/>
</dbReference>
<evidence type="ECO:0000256" key="10">
    <source>
        <dbReference type="ARBA" id="ARBA00023180"/>
    </source>
</evidence>
<dbReference type="FunFam" id="3.80.10.10:FF:000400">
    <property type="entry name" value="Nuclear pore complex protein NUP107"/>
    <property type="match status" value="1"/>
</dbReference>
<feature type="chain" id="PRO_5032916151" description="Leucine-rich repeat-containing N-terminal plant-type domain-containing protein" evidence="12">
    <location>
        <begin position="24"/>
        <end position="971"/>
    </location>
</feature>
<evidence type="ECO:0000256" key="8">
    <source>
        <dbReference type="ARBA" id="ARBA00022989"/>
    </source>
</evidence>
<keyword evidence="5 11" id="KW-0812">Transmembrane</keyword>
<evidence type="ECO:0000256" key="9">
    <source>
        <dbReference type="ARBA" id="ARBA00023136"/>
    </source>
</evidence>
<keyword evidence="4" id="KW-0433">Leucine-rich repeat</keyword>
<evidence type="ECO:0000259" key="13">
    <source>
        <dbReference type="Pfam" id="PF08263"/>
    </source>
</evidence>
<dbReference type="InterPro" id="IPR003591">
    <property type="entry name" value="Leu-rich_rpt_typical-subtyp"/>
</dbReference>
<dbReference type="PANTHER" id="PTHR48063">
    <property type="entry name" value="LRR RECEPTOR-LIKE KINASE"/>
    <property type="match status" value="1"/>
</dbReference>
<dbReference type="InterPro" id="IPR055414">
    <property type="entry name" value="LRR_R13L4/SHOC2-like"/>
</dbReference>
<dbReference type="InterPro" id="IPR013210">
    <property type="entry name" value="LRR_N_plant-typ"/>
</dbReference>
<reference evidence="15 16" key="1">
    <citation type="submission" date="2020-04" db="EMBL/GenBank/DDBJ databases">
        <title>Plant Genome Project.</title>
        <authorList>
            <person name="Zhang R.-G."/>
        </authorList>
    </citation>
    <scope>NUCLEOTIDE SEQUENCE [LARGE SCALE GENOMIC DNA]</scope>
    <source>
        <strain evidence="15">YNK0</strain>
        <tissue evidence="15">Leaf</tissue>
    </source>
</reference>
<dbReference type="InterPro" id="IPR001611">
    <property type="entry name" value="Leu-rich_rpt"/>
</dbReference>
<comment type="subcellular location">
    <subcellularLocation>
        <location evidence="1">Cell membrane</location>
        <topology evidence="1">Single-pass type I membrane protein</topology>
    </subcellularLocation>
</comment>
<evidence type="ECO:0000256" key="5">
    <source>
        <dbReference type="ARBA" id="ARBA00022692"/>
    </source>
</evidence>
<dbReference type="AlphaFoldDB" id="A0A834ZH90"/>
<gene>
    <name evidence="15" type="ORF">HHK36_006436</name>
</gene>
<dbReference type="InterPro" id="IPR046956">
    <property type="entry name" value="RLP23-like"/>
</dbReference>
<dbReference type="Pfam" id="PF00560">
    <property type="entry name" value="LRR_1"/>
    <property type="match status" value="8"/>
</dbReference>
<keyword evidence="3" id="KW-1003">Cell membrane</keyword>
<evidence type="ECO:0008006" key="17">
    <source>
        <dbReference type="Google" id="ProtNLM"/>
    </source>
</evidence>
<accession>A0A834ZH90</accession>
<dbReference type="Proteomes" id="UP000655225">
    <property type="component" value="Unassembled WGS sequence"/>
</dbReference>
<keyword evidence="16" id="KW-1185">Reference proteome</keyword>
<dbReference type="Gene3D" id="3.80.10.10">
    <property type="entry name" value="Ribonuclease Inhibitor"/>
    <property type="match status" value="3"/>
</dbReference>
<dbReference type="Pfam" id="PF23598">
    <property type="entry name" value="LRR_14"/>
    <property type="match status" value="1"/>
</dbReference>
<dbReference type="GO" id="GO:0005886">
    <property type="term" value="C:plasma membrane"/>
    <property type="evidence" value="ECO:0007669"/>
    <property type="project" value="UniProtKB-SubCell"/>
</dbReference>
<evidence type="ECO:0000313" key="16">
    <source>
        <dbReference type="Proteomes" id="UP000655225"/>
    </source>
</evidence>
<keyword evidence="6 12" id="KW-0732">Signal</keyword>
<evidence type="ECO:0000313" key="15">
    <source>
        <dbReference type="EMBL" id="KAF8407309.1"/>
    </source>
</evidence>
<dbReference type="InterPro" id="IPR032675">
    <property type="entry name" value="LRR_dom_sf"/>
</dbReference>
<dbReference type="GO" id="GO:0099402">
    <property type="term" value="P:plant organ development"/>
    <property type="evidence" value="ECO:0007669"/>
    <property type="project" value="UniProtKB-ARBA"/>
</dbReference>
<dbReference type="FunFam" id="3.80.10.10:FF:000095">
    <property type="entry name" value="LRR receptor-like serine/threonine-protein kinase GSO1"/>
    <property type="match status" value="1"/>
</dbReference>
<dbReference type="Pfam" id="PF08263">
    <property type="entry name" value="LRRNT_2"/>
    <property type="match status" value="1"/>
</dbReference>
<dbReference type="PANTHER" id="PTHR48063:SF81">
    <property type="entry name" value="LEUCINE-RICH REPEAT-CONTAINING N-TERMINAL PLANT-TYPE DOMAIN-CONTAINING PROTEIN"/>
    <property type="match status" value="1"/>
</dbReference>